<organism evidence="2 3">
    <name type="scientific">Pleurodeles waltl</name>
    <name type="common">Iberian ribbed newt</name>
    <dbReference type="NCBI Taxonomy" id="8319"/>
    <lineage>
        <taxon>Eukaryota</taxon>
        <taxon>Metazoa</taxon>
        <taxon>Chordata</taxon>
        <taxon>Craniata</taxon>
        <taxon>Vertebrata</taxon>
        <taxon>Euteleostomi</taxon>
        <taxon>Amphibia</taxon>
        <taxon>Batrachia</taxon>
        <taxon>Caudata</taxon>
        <taxon>Salamandroidea</taxon>
        <taxon>Salamandridae</taxon>
        <taxon>Pleurodelinae</taxon>
        <taxon>Pleurodeles</taxon>
    </lineage>
</organism>
<accession>A0AAV7SHD5</accession>
<protein>
    <submittedName>
        <fullName evidence="2">Uncharacterized protein</fullName>
    </submittedName>
</protein>
<gene>
    <name evidence="2" type="ORF">NDU88_003953</name>
</gene>
<dbReference type="EMBL" id="JANPWB010000008">
    <property type="protein sequence ID" value="KAJ1163495.1"/>
    <property type="molecule type" value="Genomic_DNA"/>
</dbReference>
<comment type="caution">
    <text evidence="2">The sequence shown here is derived from an EMBL/GenBank/DDBJ whole genome shotgun (WGS) entry which is preliminary data.</text>
</comment>
<name>A0AAV7SHD5_PLEWA</name>
<feature type="compositionally biased region" description="Basic residues" evidence="1">
    <location>
        <begin position="50"/>
        <end position="60"/>
    </location>
</feature>
<evidence type="ECO:0000313" key="3">
    <source>
        <dbReference type="Proteomes" id="UP001066276"/>
    </source>
</evidence>
<evidence type="ECO:0000256" key="1">
    <source>
        <dbReference type="SAM" id="MobiDB-lite"/>
    </source>
</evidence>
<feature type="region of interest" description="Disordered" evidence="1">
    <location>
        <begin position="1"/>
        <end position="62"/>
    </location>
</feature>
<reference evidence="2" key="1">
    <citation type="journal article" date="2022" name="bioRxiv">
        <title>Sequencing and chromosome-scale assembly of the giantPleurodeles waltlgenome.</title>
        <authorList>
            <person name="Brown T."/>
            <person name="Elewa A."/>
            <person name="Iarovenko S."/>
            <person name="Subramanian E."/>
            <person name="Araus A.J."/>
            <person name="Petzold A."/>
            <person name="Susuki M."/>
            <person name="Suzuki K.-i.T."/>
            <person name="Hayashi T."/>
            <person name="Toyoda A."/>
            <person name="Oliveira C."/>
            <person name="Osipova E."/>
            <person name="Leigh N.D."/>
            <person name="Simon A."/>
            <person name="Yun M.H."/>
        </authorList>
    </citation>
    <scope>NUCLEOTIDE SEQUENCE</scope>
    <source>
        <strain evidence="2">20211129_DDA</strain>
        <tissue evidence="2">Liver</tissue>
    </source>
</reference>
<dbReference type="Proteomes" id="UP001066276">
    <property type="component" value="Chromosome 4_2"/>
</dbReference>
<evidence type="ECO:0000313" key="2">
    <source>
        <dbReference type="EMBL" id="KAJ1163495.1"/>
    </source>
</evidence>
<proteinExistence type="predicted"/>
<feature type="compositionally biased region" description="Basic and acidic residues" evidence="1">
    <location>
        <begin position="39"/>
        <end position="49"/>
    </location>
</feature>
<feature type="region of interest" description="Disordered" evidence="1">
    <location>
        <begin position="75"/>
        <end position="120"/>
    </location>
</feature>
<feature type="compositionally biased region" description="Basic and acidic residues" evidence="1">
    <location>
        <begin position="96"/>
        <end position="109"/>
    </location>
</feature>
<sequence length="180" mass="19905">MPGSALEYLGSTRRSSLPHCLPVQDDIGGKGGVVGGNEEAGRTEKAVKEPKRRRVTRTRRKESVGTLYSSWKTLRGREEARARKQQVQITPRMKTGQRERETEEDERRGQPCSRSSVAPTGTELCGAFNSNFKWEGGEGAGTVFVVRRIEECTAQMVQGKRVSKVKTLLLAFTIHNGNSA</sequence>
<keyword evidence="3" id="KW-1185">Reference proteome</keyword>
<dbReference type="AlphaFoldDB" id="A0AAV7SHD5"/>